<proteinExistence type="predicted"/>
<evidence type="ECO:0000313" key="2">
    <source>
        <dbReference type="Proteomes" id="UP001054837"/>
    </source>
</evidence>
<dbReference type="Proteomes" id="UP001054837">
    <property type="component" value="Unassembled WGS sequence"/>
</dbReference>
<gene>
    <name evidence="1" type="ORF">CDAR_401671</name>
</gene>
<reference evidence="1 2" key="1">
    <citation type="submission" date="2021-06" db="EMBL/GenBank/DDBJ databases">
        <title>Caerostris darwini draft genome.</title>
        <authorList>
            <person name="Kono N."/>
            <person name="Arakawa K."/>
        </authorList>
    </citation>
    <scope>NUCLEOTIDE SEQUENCE [LARGE SCALE GENOMIC DNA]</scope>
</reference>
<dbReference type="AlphaFoldDB" id="A0AAV4RR42"/>
<name>A0AAV4RR42_9ARAC</name>
<comment type="caution">
    <text evidence="1">The sequence shown here is derived from an EMBL/GenBank/DDBJ whole genome shotgun (WGS) entry which is preliminary data.</text>
</comment>
<sequence length="236" mass="27305">MVFVPSLQHMSCSKIAVTLCNQADMKAPFNEFKTFITDLSYPKTLPVIISGVVERAKQKTSVLKIPEKLMPDLIFVLKSTVLIIFKWFIDHLHVREPDFDDVSSIQWRSEGTIDIIKTAQALVQREDASLTMRRVIVPSYCLETDIFHIAKYRAKLCREMLITTYWMRDWCKYSAIHNCRSFESLAVASGLRHPSISNEGQLRHRMGEKDLEVVFAPRHSCKVSWIGRSSNCFYPW</sequence>
<keyword evidence="2" id="KW-1185">Reference proteome</keyword>
<protein>
    <submittedName>
        <fullName evidence="1">Uncharacterized protein</fullName>
    </submittedName>
</protein>
<organism evidence="1 2">
    <name type="scientific">Caerostris darwini</name>
    <dbReference type="NCBI Taxonomy" id="1538125"/>
    <lineage>
        <taxon>Eukaryota</taxon>
        <taxon>Metazoa</taxon>
        <taxon>Ecdysozoa</taxon>
        <taxon>Arthropoda</taxon>
        <taxon>Chelicerata</taxon>
        <taxon>Arachnida</taxon>
        <taxon>Araneae</taxon>
        <taxon>Araneomorphae</taxon>
        <taxon>Entelegynae</taxon>
        <taxon>Araneoidea</taxon>
        <taxon>Araneidae</taxon>
        <taxon>Caerostris</taxon>
    </lineage>
</organism>
<evidence type="ECO:0000313" key="1">
    <source>
        <dbReference type="EMBL" id="GIY24728.1"/>
    </source>
</evidence>
<dbReference type="EMBL" id="BPLQ01006728">
    <property type="protein sequence ID" value="GIY24728.1"/>
    <property type="molecule type" value="Genomic_DNA"/>
</dbReference>
<accession>A0AAV4RR42</accession>